<dbReference type="InterPro" id="IPR036041">
    <property type="entry name" value="Ribosome-inact_prot_sf"/>
</dbReference>
<dbReference type="GO" id="GO:0019784">
    <property type="term" value="F:deNEDDylase activity"/>
    <property type="evidence" value="ECO:0007669"/>
    <property type="project" value="InterPro"/>
</dbReference>
<proteinExistence type="inferred from homology"/>
<dbReference type="PANTHER" id="PTHR46468:SF1">
    <property type="entry name" value="SENTRIN-SPECIFIC PROTEASE 8"/>
    <property type="match status" value="1"/>
</dbReference>
<keyword evidence="8" id="KW-1185">Reference proteome</keyword>
<dbReference type="OrthoDB" id="692909at2759"/>
<dbReference type="InterPro" id="IPR003653">
    <property type="entry name" value="Peptidase_C48_C"/>
</dbReference>
<dbReference type="STRING" id="4540.A0A3L6RN55"/>
<dbReference type="Gene3D" id="3.40.420.10">
    <property type="entry name" value="Ricin (A subunit), domain 1"/>
    <property type="match status" value="1"/>
</dbReference>
<dbReference type="GO" id="GO:0008234">
    <property type="term" value="F:cysteine-type peptidase activity"/>
    <property type="evidence" value="ECO:0007669"/>
    <property type="project" value="UniProtKB-KW"/>
</dbReference>
<feature type="domain" description="Ubiquitin-like protease family profile" evidence="6">
    <location>
        <begin position="344"/>
        <end position="504"/>
    </location>
</feature>
<evidence type="ECO:0000256" key="1">
    <source>
        <dbReference type="ARBA" id="ARBA00005234"/>
    </source>
</evidence>
<sequence length="555" mass="63624">MSDRDEKRKLREARKEDADMERAQEQARAPVRKQLQRRIEDIPVYTILEDADDRAFYKLLMQRRARIFEVASITILGVPVTPPELPSPAGVTEERFTFHAVKLVGRILFRETDMYFVAFNPSGDPTSTWFTFDDAPIPSFLNQVALPYDGRYGDLYNSSNVTVKTNERVRVLSCTAVMFSETMRLGDVQQFAMRLLHLGQRRCIPRLLDKKIHSWGVYGAYGIRHLSGDHILHAVDKNIVPGLYNPKKENFEIWGLIGRRRCSEDEDFRMKRRAGVILVFLFHKDYVPRYIIMKEKGYLAPEEMKKSMCKFEKVSRTAAPSENAQMVHSSEKRREDEKIRNGDIQMLRSDLNTLRGQAWLNDAVIEFMFSIFQDLMDDTVLLVPPSLSRLLGKPEIAPNIYNDLQISLRSLVLLAINDMQESDGGDVGLHWSLLAVDMTKAEVPRFIHLDCLNGFNSQVAKNLASKVRLNVAGAARAQFLDAPMPKQPNTFNCGVYTLAAAEAICEWYLASHDGLPPTSDWIDFVVENRKDHQTVQAKREKYIKMAESYDNHKNI</sequence>
<dbReference type="SUPFAM" id="SSF56371">
    <property type="entry name" value="Ribosome inactivating proteins (RIP)"/>
    <property type="match status" value="1"/>
</dbReference>
<evidence type="ECO:0000256" key="3">
    <source>
        <dbReference type="ARBA" id="ARBA00022801"/>
    </source>
</evidence>
<keyword evidence="3" id="KW-0378">Hydrolase</keyword>
<dbReference type="SUPFAM" id="SSF54001">
    <property type="entry name" value="Cysteine proteinases"/>
    <property type="match status" value="1"/>
</dbReference>
<feature type="compositionally biased region" description="Basic and acidic residues" evidence="5">
    <location>
        <begin position="1"/>
        <end position="25"/>
    </location>
</feature>
<dbReference type="InterPro" id="IPR038765">
    <property type="entry name" value="Papain-like_cys_pep_sf"/>
</dbReference>
<dbReference type="Gene3D" id="3.40.395.10">
    <property type="entry name" value="Adenoviral Proteinase, Chain A"/>
    <property type="match status" value="1"/>
</dbReference>
<dbReference type="PROSITE" id="PS50600">
    <property type="entry name" value="ULP_PROTEASE"/>
    <property type="match status" value="1"/>
</dbReference>
<comment type="similarity">
    <text evidence="1">Belongs to the peptidase C48 family.</text>
</comment>
<dbReference type="GO" id="GO:0000338">
    <property type="term" value="P:protein deneddylation"/>
    <property type="evidence" value="ECO:0007669"/>
    <property type="project" value="TreeGrafter"/>
</dbReference>
<dbReference type="GO" id="GO:0006508">
    <property type="term" value="P:proteolysis"/>
    <property type="evidence" value="ECO:0007669"/>
    <property type="project" value="UniProtKB-KW"/>
</dbReference>
<reference evidence="8" key="1">
    <citation type="journal article" date="2019" name="Nat. Commun.">
        <title>The genome of broomcorn millet.</title>
        <authorList>
            <person name="Zou C."/>
            <person name="Miki D."/>
            <person name="Li D."/>
            <person name="Tang Q."/>
            <person name="Xiao L."/>
            <person name="Rajput S."/>
            <person name="Deng P."/>
            <person name="Jia W."/>
            <person name="Huang R."/>
            <person name="Zhang M."/>
            <person name="Sun Y."/>
            <person name="Hu J."/>
            <person name="Fu X."/>
            <person name="Schnable P.S."/>
            <person name="Li F."/>
            <person name="Zhang H."/>
            <person name="Feng B."/>
            <person name="Zhu X."/>
            <person name="Liu R."/>
            <person name="Schnable J.C."/>
            <person name="Zhu J.-K."/>
            <person name="Zhang H."/>
        </authorList>
    </citation>
    <scope>NUCLEOTIDE SEQUENCE [LARGE SCALE GENOMIC DNA]</scope>
</reference>
<feature type="region of interest" description="Disordered" evidence="5">
    <location>
        <begin position="1"/>
        <end position="29"/>
    </location>
</feature>
<dbReference type="PANTHER" id="PTHR46468">
    <property type="entry name" value="SENTRIN-SPECIFIC PROTEASE 8"/>
    <property type="match status" value="1"/>
</dbReference>
<evidence type="ECO:0000256" key="5">
    <source>
        <dbReference type="SAM" id="MobiDB-lite"/>
    </source>
</evidence>
<dbReference type="InterPro" id="IPR016138">
    <property type="entry name" value="Ribosome_inactivat_prot_sub1"/>
</dbReference>
<name>A0A3L6RN55_PANMI</name>
<evidence type="ECO:0000313" key="7">
    <source>
        <dbReference type="EMBL" id="RLN05482.1"/>
    </source>
</evidence>
<evidence type="ECO:0000259" key="6">
    <source>
        <dbReference type="PROSITE" id="PS50600"/>
    </source>
</evidence>
<evidence type="ECO:0000256" key="2">
    <source>
        <dbReference type="ARBA" id="ARBA00022670"/>
    </source>
</evidence>
<comment type="caution">
    <text evidence="7">The sequence shown here is derived from an EMBL/GenBank/DDBJ whole genome shotgun (WGS) entry which is preliminary data.</text>
</comment>
<keyword evidence="4" id="KW-0788">Thiol protease</keyword>
<dbReference type="AlphaFoldDB" id="A0A3L6RN55"/>
<dbReference type="InterPro" id="IPR044613">
    <property type="entry name" value="Nep1/2-like"/>
</dbReference>
<evidence type="ECO:0000313" key="8">
    <source>
        <dbReference type="Proteomes" id="UP000275267"/>
    </source>
</evidence>
<protein>
    <submittedName>
        <fullName evidence="7">Ulp1 protease family, C-terminal catalytic domain containing protein, expressed</fullName>
    </submittedName>
</protein>
<keyword evidence="2 7" id="KW-0645">Protease</keyword>
<dbReference type="Proteomes" id="UP000275267">
    <property type="component" value="Unassembled WGS sequence"/>
</dbReference>
<dbReference type="Pfam" id="PF02902">
    <property type="entry name" value="Peptidase_C48"/>
    <property type="match status" value="1"/>
</dbReference>
<dbReference type="GO" id="GO:0030598">
    <property type="term" value="F:rRNA N-glycosylase activity"/>
    <property type="evidence" value="ECO:0007669"/>
    <property type="project" value="InterPro"/>
</dbReference>
<accession>A0A3L6RN55</accession>
<gene>
    <name evidence="7" type="ORF">C2845_PM13G11380</name>
</gene>
<organism evidence="7 8">
    <name type="scientific">Panicum miliaceum</name>
    <name type="common">Proso millet</name>
    <name type="synonym">Broomcorn millet</name>
    <dbReference type="NCBI Taxonomy" id="4540"/>
    <lineage>
        <taxon>Eukaryota</taxon>
        <taxon>Viridiplantae</taxon>
        <taxon>Streptophyta</taxon>
        <taxon>Embryophyta</taxon>
        <taxon>Tracheophyta</taxon>
        <taxon>Spermatophyta</taxon>
        <taxon>Magnoliopsida</taxon>
        <taxon>Liliopsida</taxon>
        <taxon>Poales</taxon>
        <taxon>Poaceae</taxon>
        <taxon>PACMAD clade</taxon>
        <taxon>Panicoideae</taxon>
        <taxon>Panicodae</taxon>
        <taxon>Paniceae</taxon>
        <taxon>Panicinae</taxon>
        <taxon>Panicum</taxon>
        <taxon>Panicum sect. Panicum</taxon>
    </lineage>
</organism>
<evidence type="ECO:0000256" key="4">
    <source>
        <dbReference type="ARBA" id="ARBA00022807"/>
    </source>
</evidence>
<dbReference type="EMBL" id="PQIB02000008">
    <property type="protein sequence ID" value="RLN05482.1"/>
    <property type="molecule type" value="Genomic_DNA"/>
</dbReference>
<dbReference type="GO" id="GO:0017148">
    <property type="term" value="P:negative regulation of translation"/>
    <property type="evidence" value="ECO:0007669"/>
    <property type="project" value="InterPro"/>
</dbReference>